<accession>A0A099KI23</accession>
<proteinExistence type="predicted"/>
<evidence type="ECO:0000259" key="1">
    <source>
        <dbReference type="Pfam" id="PF26567"/>
    </source>
</evidence>
<dbReference type="AlphaFoldDB" id="A0A099KI23"/>
<reference evidence="2 3" key="1">
    <citation type="submission" date="2014-08" db="EMBL/GenBank/DDBJ databases">
        <title>Genomic and Phenotypic Diversity of Colwellia psychrerythraea strains from Disparate Marine Basins.</title>
        <authorList>
            <person name="Techtmann S.M."/>
            <person name="Stelling S.C."/>
            <person name="Utturkar S.M."/>
            <person name="Alshibli N."/>
            <person name="Harris A."/>
            <person name="Brown S.D."/>
            <person name="Hazen T.C."/>
        </authorList>
    </citation>
    <scope>NUCLEOTIDE SEQUENCE [LARGE SCALE GENOMIC DNA]</scope>
    <source>
        <strain evidence="2 3">ND2E</strain>
    </source>
</reference>
<gene>
    <name evidence="2" type="ORF">ND2E_3567</name>
</gene>
<organism evidence="2 3">
    <name type="scientific">Colwellia psychrerythraea</name>
    <name type="common">Vibrio psychroerythus</name>
    <dbReference type="NCBI Taxonomy" id="28229"/>
    <lineage>
        <taxon>Bacteria</taxon>
        <taxon>Pseudomonadati</taxon>
        <taxon>Pseudomonadota</taxon>
        <taxon>Gammaproteobacteria</taxon>
        <taxon>Alteromonadales</taxon>
        <taxon>Colwelliaceae</taxon>
        <taxon>Colwellia</taxon>
    </lineage>
</organism>
<protein>
    <recommendedName>
        <fullName evidence="1">BstA-like C-terminal domain-containing protein</fullName>
    </recommendedName>
</protein>
<evidence type="ECO:0000313" key="2">
    <source>
        <dbReference type="EMBL" id="KGJ90011.1"/>
    </source>
</evidence>
<comment type="caution">
    <text evidence="2">The sequence shown here is derived from an EMBL/GenBank/DDBJ whole genome shotgun (WGS) entry which is preliminary data.</text>
</comment>
<dbReference type="RefSeq" id="WP_033094411.1">
    <property type="nucleotide sequence ID" value="NZ_JQED01000037.1"/>
</dbReference>
<dbReference type="Pfam" id="PF26567">
    <property type="entry name" value="BstA_C"/>
    <property type="match status" value="1"/>
</dbReference>
<dbReference type="PATRIC" id="fig|28229.4.peg.2718"/>
<dbReference type="InterPro" id="IPR058744">
    <property type="entry name" value="BstA-like_C"/>
</dbReference>
<name>A0A099KI23_COLPS</name>
<feature type="domain" description="BstA-like C-terminal" evidence="1">
    <location>
        <begin position="151"/>
        <end position="270"/>
    </location>
</feature>
<dbReference type="EMBL" id="JQED01000037">
    <property type="protein sequence ID" value="KGJ90011.1"/>
    <property type="molecule type" value="Genomic_DNA"/>
</dbReference>
<dbReference type="OrthoDB" id="5917964at2"/>
<dbReference type="Proteomes" id="UP000029843">
    <property type="component" value="Unassembled WGS sequence"/>
</dbReference>
<evidence type="ECO:0000313" key="3">
    <source>
        <dbReference type="Proteomes" id="UP000029843"/>
    </source>
</evidence>
<sequence>MSSQQMEIQLSSVTHKTPDGVEMGVMSDGTPYLGARGLATLCGIAPSNIITLIKDWDELKHRSRGKKITELIEAQEGSSIGLYIPIKVNGVNYHAINDINCMAILEYYAFESKTPSEIARNNFRSLARLSLRTFIYEKTGYDPSTLVPDSWRIFHERMTLNEVPSGFFSVFEEMASLLVTSIRKGMPFDNKTMPDISVGQHWGRDWSDKEYNKTFGERIKHRHLFPDDFPQKNPEAWIYPVEALGEFRKWMDGSYLRVKFPSYLANKAKKGALPNSEVKALIEAVQPARL</sequence>